<dbReference type="InterPro" id="IPR029044">
    <property type="entry name" value="Nucleotide-diphossugar_trans"/>
</dbReference>
<reference evidence="1" key="1">
    <citation type="journal article" date="2014" name="Front. Microbiol.">
        <title>High frequency of phylogenetically diverse reductive dehalogenase-homologous genes in deep subseafloor sedimentary metagenomes.</title>
        <authorList>
            <person name="Kawai M."/>
            <person name="Futagami T."/>
            <person name="Toyoda A."/>
            <person name="Takaki Y."/>
            <person name="Nishi S."/>
            <person name="Hori S."/>
            <person name="Arai W."/>
            <person name="Tsubouchi T."/>
            <person name="Morono Y."/>
            <person name="Uchiyama I."/>
            <person name="Ito T."/>
            <person name="Fujiyama A."/>
            <person name="Inagaki F."/>
            <person name="Takami H."/>
        </authorList>
    </citation>
    <scope>NUCLEOTIDE SEQUENCE</scope>
    <source>
        <strain evidence="1">Expedition CK06-06</strain>
    </source>
</reference>
<dbReference type="AlphaFoldDB" id="X1GRQ9"/>
<dbReference type="Gene3D" id="3.90.550.10">
    <property type="entry name" value="Spore Coat Polysaccharide Biosynthesis Protein SpsA, Chain A"/>
    <property type="match status" value="1"/>
</dbReference>
<accession>X1GRQ9</accession>
<gene>
    <name evidence="1" type="ORF">S03H2_39018</name>
</gene>
<proteinExistence type="predicted"/>
<name>X1GRQ9_9ZZZZ</name>
<evidence type="ECO:0008006" key="2">
    <source>
        <dbReference type="Google" id="ProtNLM"/>
    </source>
</evidence>
<sequence>MILTANKAGLTDFYVVTGYNGEKVRRFLDIFSQRRNIKITHITNEEWEKENGISVLKAKNMLKDNFILLMSDHVFDESILVKLKDRKIADDEVILVVDYNIKANELVDVDDATKVVVKNNKIVDIGKNIKEYNAWDTGIFLCSPAIFSAIEESSGNDDVSL</sequence>
<dbReference type="EMBL" id="BARU01024092">
    <property type="protein sequence ID" value="GAH47530.1"/>
    <property type="molecule type" value="Genomic_DNA"/>
</dbReference>
<feature type="non-terminal residue" evidence="1">
    <location>
        <position position="161"/>
    </location>
</feature>
<protein>
    <recommendedName>
        <fullName evidence="2">MobA-like NTP transferase domain-containing protein</fullName>
    </recommendedName>
</protein>
<dbReference type="SUPFAM" id="SSF53448">
    <property type="entry name" value="Nucleotide-diphospho-sugar transferases"/>
    <property type="match status" value="1"/>
</dbReference>
<comment type="caution">
    <text evidence="1">The sequence shown here is derived from an EMBL/GenBank/DDBJ whole genome shotgun (WGS) entry which is preliminary data.</text>
</comment>
<evidence type="ECO:0000313" key="1">
    <source>
        <dbReference type="EMBL" id="GAH47530.1"/>
    </source>
</evidence>
<organism evidence="1">
    <name type="scientific">marine sediment metagenome</name>
    <dbReference type="NCBI Taxonomy" id="412755"/>
    <lineage>
        <taxon>unclassified sequences</taxon>
        <taxon>metagenomes</taxon>
        <taxon>ecological metagenomes</taxon>
    </lineage>
</organism>